<dbReference type="SUPFAM" id="SSF53335">
    <property type="entry name" value="S-adenosyl-L-methionine-dependent methyltransferases"/>
    <property type="match status" value="1"/>
</dbReference>
<keyword evidence="1" id="KW-0489">Methyltransferase</keyword>
<organism evidence="1 2">
    <name type="scientific">Trueperella pecoris</name>
    <dbReference type="NCBI Taxonomy" id="2733571"/>
    <lineage>
        <taxon>Bacteria</taxon>
        <taxon>Bacillati</taxon>
        <taxon>Actinomycetota</taxon>
        <taxon>Actinomycetes</taxon>
        <taxon>Actinomycetales</taxon>
        <taxon>Actinomycetaceae</taxon>
        <taxon>Trueperella</taxon>
    </lineage>
</organism>
<dbReference type="EMBL" id="CP063212">
    <property type="protein sequence ID" value="QOR48809.1"/>
    <property type="molecule type" value="Genomic_DNA"/>
</dbReference>
<dbReference type="GO" id="GO:0008168">
    <property type="term" value="F:methyltransferase activity"/>
    <property type="evidence" value="ECO:0007669"/>
    <property type="project" value="UniProtKB-KW"/>
</dbReference>
<dbReference type="CDD" id="cd02440">
    <property type="entry name" value="AdoMet_MTases"/>
    <property type="match status" value="1"/>
</dbReference>
<keyword evidence="1" id="KW-0808">Transferase</keyword>
<dbReference type="Proteomes" id="UP000594961">
    <property type="component" value="Chromosome"/>
</dbReference>
<proteinExistence type="predicted"/>
<protein>
    <submittedName>
        <fullName evidence="1">Class I SAM-dependent methyltransferase</fullName>
    </submittedName>
</protein>
<dbReference type="AlphaFoldDB" id="A0A7M1R3H7"/>
<reference evidence="1 2" key="1">
    <citation type="submission" date="2020-10" db="EMBL/GenBank/DDBJ databases">
        <title>Trueperella pecoris sp. nov. isolated from bovine and porcine specimens.</title>
        <authorList>
            <person name="Schoenecker L."/>
            <person name="Schnydrig P."/>
            <person name="Brodard I."/>
            <person name="Thomann A."/>
            <person name="Hemphill A."/>
            <person name="Rodriguez-Campos S."/>
            <person name="Perreten V."/>
            <person name="Jores J."/>
            <person name="Kittl S."/>
        </authorList>
    </citation>
    <scope>NUCLEOTIDE SEQUENCE [LARGE SCALE GENOMIC DNA]</scope>
    <source>
        <strain evidence="1 2">19OD0592</strain>
    </source>
</reference>
<dbReference type="InterPro" id="IPR029063">
    <property type="entry name" value="SAM-dependent_MTases_sf"/>
</dbReference>
<accession>A0A7M1R3H7</accession>
<gene>
    <name evidence="1" type="ORF">INS90_10180</name>
</gene>
<dbReference type="REBASE" id="490107">
    <property type="entry name" value="M.Tsp592ORF10180P"/>
</dbReference>
<sequence length="167" mass="19338">MNKHHWPELRDVVPLYPPVLDMTCGGRMMWFNPEDERAVFVDQRQEKHTLCDGRVFEISPDVLADFRDLPFEDESFQLVVFDPPHIDNLGKDSWLAQKYGVLLPSWREDLRAGFAEAFRVLKPGGVLIFKWSEVRIPLTKILELTPAKPLFGHTGTNPSTYWVAFIK</sequence>
<evidence type="ECO:0000313" key="1">
    <source>
        <dbReference type="EMBL" id="QOR48809.1"/>
    </source>
</evidence>
<dbReference type="Gene3D" id="3.40.50.150">
    <property type="entry name" value="Vaccinia Virus protein VP39"/>
    <property type="match status" value="1"/>
</dbReference>
<evidence type="ECO:0000313" key="2">
    <source>
        <dbReference type="Proteomes" id="UP000594961"/>
    </source>
</evidence>
<dbReference type="GO" id="GO:0032259">
    <property type="term" value="P:methylation"/>
    <property type="evidence" value="ECO:0007669"/>
    <property type="project" value="UniProtKB-KW"/>
</dbReference>
<name>A0A7M1R3H7_9ACTO</name>